<dbReference type="PANTHER" id="PTHR43498">
    <property type="entry name" value="FERREDOXIN:COB-COM HETERODISULFIDE REDUCTASE SUBUNIT A"/>
    <property type="match status" value="1"/>
</dbReference>
<feature type="domain" description="4Fe-4S ferredoxin-type" evidence="9">
    <location>
        <begin position="627"/>
        <end position="656"/>
    </location>
</feature>
<evidence type="ECO:0000256" key="2">
    <source>
        <dbReference type="ARBA" id="ARBA00006561"/>
    </source>
</evidence>
<dbReference type="PROSITE" id="PS51379">
    <property type="entry name" value="4FE4S_FER_2"/>
    <property type="match status" value="3"/>
</dbReference>
<dbReference type="AlphaFoldDB" id="A0A1I2TWZ3"/>
<dbReference type="InterPro" id="IPR017896">
    <property type="entry name" value="4Fe4S_Fe-S-bd"/>
</dbReference>
<keyword evidence="3" id="KW-0004">4Fe-4S</keyword>
<keyword evidence="8" id="KW-0411">Iron-sulfur</keyword>
<proteinExistence type="inferred from homology"/>
<dbReference type="GO" id="GO:0046872">
    <property type="term" value="F:metal ion binding"/>
    <property type="evidence" value="ECO:0007669"/>
    <property type="project" value="UniProtKB-KW"/>
</dbReference>
<comment type="similarity">
    <text evidence="2">Belongs to the HdrA family.</text>
</comment>
<dbReference type="Proteomes" id="UP000199337">
    <property type="component" value="Unassembled WGS sequence"/>
</dbReference>
<organism evidence="10 11">
    <name type="scientific">Desulfotruncus arcticus DSM 17038</name>
    <dbReference type="NCBI Taxonomy" id="1121424"/>
    <lineage>
        <taxon>Bacteria</taxon>
        <taxon>Bacillati</taxon>
        <taxon>Bacillota</taxon>
        <taxon>Clostridia</taxon>
        <taxon>Eubacteriales</taxon>
        <taxon>Desulfallaceae</taxon>
        <taxon>Desulfotruncus</taxon>
    </lineage>
</organism>
<dbReference type="Gene3D" id="3.40.50.720">
    <property type="entry name" value="NAD(P)-binding Rossmann-like Domain"/>
    <property type="match status" value="1"/>
</dbReference>
<keyword evidence="7" id="KW-0408">Iron</keyword>
<dbReference type="Pfam" id="PF13450">
    <property type="entry name" value="NAD_binding_8"/>
    <property type="match status" value="1"/>
</dbReference>
<evidence type="ECO:0000256" key="6">
    <source>
        <dbReference type="ARBA" id="ARBA00023002"/>
    </source>
</evidence>
<dbReference type="SUPFAM" id="SSF51905">
    <property type="entry name" value="FAD/NAD(P)-binding domain"/>
    <property type="match status" value="1"/>
</dbReference>
<accession>A0A1I2TWZ3</accession>
<evidence type="ECO:0000256" key="1">
    <source>
        <dbReference type="ARBA" id="ARBA00001974"/>
    </source>
</evidence>
<evidence type="ECO:0000313" key="11">
    <source>
        <dbReference type="Proteomes" id="UP000199337"/>
    </source>
</evidence>
<dbReference type="SUPFAM" id="SSF54862">
    <property type="entry name" value="4Fe-4S ferredoxins"/>
    <property type="match status" value="1"/>
</dbReference>
<dbReference type="STRING" id="341036.SAMN05660649_02385"/>
<reference evidence="11" key="1">
    <citation type="submission" date="2016-10" db="EMBL/GenBank/DDBJ databases">
        <authorList>
            <person name="Varghese N."/>
            <person name="Submissions S."/>
        </authorList>
    </citation>
    <scope>NUCLEOTIDE SEQUENCE [LARGE SCALE GENOMIC DNA]</scope>
    <source>
        <strain evidence="11">DSM 17038</strain>
    </source>
</reference>
<feature type="domain" description="4Fe-4S ferredoxin-type" evidence="9">
    <location>
        <begin position="236"/>
        <end position="266"/>
    </location>
</feature>
<dbReference type="PROSITE" id="PS00198">
    <property type="entry name" value="4FE4S_FER_1"/>
    <property type="match status" value="2"/>
</dbReference>
<name>A0A1I2TWZ3_9FIRM</name>
<protein>
    <submittedName>
        <fullName evidence="10">Heterodisulfide reductase subunit A</fullName>
    </submittedName>
</protein>
<evidence type="ECO:0000256" key="5">
    <source>
        <dbReference type="ARBA" id="ARBA00022827"/>
    </source>
</evidence>
<dbReference type="GO" id="GO:0016491">
    <property type="term" value="F:oxidoreductase activity"/>
    <property type="evidence" value="ECO:0007669"/>
    <property type="project" value="UniProtKB-KW"/>
</dbReference>
<dbReference type="InterPro" id="IPR036188">
    <property type="entry name" value="FAD/NAD-bd_sf"/>
</dbReference>
<evidence type="ECO:0000256" key="8">
    <source>
        <dbReference type="ARBA" id="ARBA00023014"/>
    </source>
</evidence>
<evidence type="ECO:0000313" key="10">
    <source>
        <dbReference type="EMBL" id="SFG69398.1"/>
    </source>
</evidence>
<keyword evidence="5" id="KW-0274">FAD</keyword>
<keyword evidence="4" id="KW-0479">Metal-binding</keyword>
<keyword evidence="5" id="KW-0285">Flavoprotein</keyword>
<sequence>MVSKTGVYVCHCGENIAGSVDVAKVVGFAATLPGVAVAREYLFMCSDPGQELIRKDIEAGIIDRVVVAACTPRTHEPIFRKTLEDAGLNPYLLEMANIRDQDSWAHWGDQEGATQKAQKLIASAVAKAALLQPLEQRYVEVEESALVVGAGVSGMFAALDLAGMGYKVWLLDRNPSVGGNMAKLDKTFPTNDCSACILTPIMVQVANHPYIKLLPYSEVEAVNGSIGNFKVTVRKKQKYIDWDKCTGCGDCVTACLGKAPNEFNEGLDNRKAIYIAFPQAVPKRAVLDPEHCLNCAGSQLGKEHRVNAKTGEVMLAPCEKACKTGACDRTLAYDPEGEFINIKVGTIIVAAGYQAMPKEPFKEYSPESPNVITCMQLERILSATGPTDGEFHRPSDGQKPQTVAFISCVGSRDKNHHVYCSKVCCMYMLKEARLIKEKYPDTEVYIFFIDVRTPGKDFEEYYNYCRELGIKIIRGRVGAVDQLPGDRLRVRAYDVDMDIPVTLDADMVALATAVEPSAGMEDLGRRLGITCGSEGFLKELHTKLYPVETSVKGIYIAGCAQGPKDIPESVSQSRAASSAAAVPLTAGKVAVEPFSSSVDQDKCSGCGICVPLCPYSAISREDTGGKVRARIDIALCAGCGVCAAACPSLAITLQGFTASQILAQIDALTSASGGESID</sequence>
<comment type="cofactor">
    <cofactor evidence="1">
        <name>FAD</name>
        <dbReference type="ChEBI" id="CHEBI:57692"/>
    </cofactor>
</comment>
<dbReference type="InterPro" id="IPR039650">
    <property type="entry name" value="HdrA-like"/>
</dbReference>
<evidence type="ECO:0000259" key="9">
    <source>
        <dbReference type="PROSITE" id="PS51379"/>
    </source>
</evidence>
<feature type="domain" description="4Fe-4S ferredoxin-type" evidence="9">
    <location>
        <begin position="594"/>
        <end position="623"/>
    </location>
</feature>
<dbReference type="EMBL" id="FOOX01000008">
    <property type="protein sequence ID" value="SFG69398.1"/>
    <property type="molecule type" value="Genomic_DNA"/>
</dbReference>
<keyword evidence="11" id="KW-1185">Reference proteome</keyword>
<evidence type="ECO:0000256" key="7">
    <source>
        <dbReference type="ARBA" id="ARBA00023004"/>
    </source>
</evidence>
<dbReference type="Gene3D" id="3.30.70.20">
    <property type="match status" value="2"/>
</dbReference>
<gene>
    <name evidence="10" type="ORF">SAMN05660649_02385</name>
</gene>
<evidence type="ECO:0000256" key="4">
    <source>
        <dbReference type="ARBA" id="ARBA00022723"/>
    </source>
</evidence>
<dbReference type="GO" id="GO:0051539">
    <property type="term" value="F:4 iron, 4 sulfur cluster binding"/>
    <property type="evidence" value="ECO:0007669"/>
    <property type="project" value="UniProtKB-KW"/>
</dbReference>
<evidence type="ECO:0000256" key="3">
    <source>
        <dbReference type="ARBA" id="ARBA00022485"/>
    </source>
</evidence>
<dbReference type="PANTHER" id="PTHR43498:SF1">
    <property type="entry name" value="COB--COM HETERODISULFIDE REDUCTASE IRON-SULFUR SUBUNIT A"/>
    <property type="match status" value="1"/>
</dbReference>
<keyword evidence="6" id="KW-0560">Oxidoreductase</keyword>
<dbReference type="InterPro" id="IPR017900">
    <property type="entry name" value="4Fe4S_Fe_S_CS"/>
</dbReference>
<dbReference type="Pfam" id="PF12838">
    <property type="entry name" value="Fer4_7"/>
    <property type="match status" value="2"/>
</dbReference>